<feature type="transmembrane region" description="Helical" evidence="11">
    <location>
        <begin position="249"/>
        <end position="268"/>
    </location>
</feature>
<dbReference type="GO" id="GO:0006506">
    <property type="term" value="P:GPI anchor biosynthetic process"/>
    <property type="evidence" value="ECO:0007669"/>
    <property type="project" value="UniProtKB-KW"/>
</dbReference>
<evidence type="ECO:0000313" key="13">
    <source>
        <dbReference type="EMBL" id="EAS30722.3"/>
    </source>
</evidence>
<dbReference type="STRING" id="246410.J3K7M9"/>
<evidence type="ECO:0000256" key="12">
    <source>
        <dbReference type="SAM" id="SignalP"/>
    </source>
</evidence>
<dbReference type="AlphaFoldDB" id="J3K7M9"/>
<organism evidence="13 14">
    <name type="scientific">Coccidioides immitis (strain RS)</name>
    <name type="common">Valley fever fungus</name>
    <dbReference type="NCBI Taxonomy" id="246410"/>
    <lineage>
        <taxon>Eukaryota</taxon>
        <taxon>Fungi</taxon>
        <taxon>Dikarya</taxon>
        <taxon>Ascomycota</taxon>
        <taxon>Pezizomycotina</taxon>
        <taxon>Eurotiomycetes</taxon>
        <taxon>Eurotiomycetidae</taxon>
        <taxon>Onygenales</taxon>
        <taxon>Onygenaceae</taxon>
        <taxon>Coccidioides</taxon>
    </lineage>
</organism>
<proteinExistence type="inferred from homology"/>
<evidence type="ECO:0000256" key="9">
    <source>
        <dbReference type="ARBA" id="ARBA00023136"/>
    </source>
</evidence>
<dbReference type="GO" id="GO:0005789">
    <property type="term" value="C:endoplasmic reticulum membrane"/>
    <property type="evidence" value="ECO:0007669"/>
    <property type="project" value="UniProtKB-SubCell"/>
</dbReference>
<keyword evidence="8 11" id="KW-1133">Transmembrane helix</keyword>
<evidence type="ECO:0000256" key="7">
    <source>
        <dbReference type="ARBA" id="ARBA00022824"/>
    </source>
</evidence>
<dbReference type="InParanoid" id="J3K7M9"/>
<accession>J3K7M9</accession>
<dbReference type="EC" id="2.4.1.-" evidence="11"/>
<evidence type="ECO:0000313" key="14">
    <source>
        <dbReference type="Proteomes" id="UP000001261"/>
    </source>
</evidence>
<dbReference type="EMBL" id="GG704912">
    <property type="protein sequence ID" value="EAS30722.3"/>
    <property type="molecule type" value="Genomic_DNA"/>
</dbReference>
<sequence>MWRRTYLILLVIRIYFALSPSYLHPDENFQGPEIFAGEHLPSREVHTTSPLLLSLSPLLSNDGEYPVADLLTSQFVEQVYSYPAHLTWEFTSSKPIRSIFPLWLSYGLPMTVLKWFWTETGSGSTPPYLIYYVLRGTMFGLSFVLEDWAIHELITSPRHRREAVVLVASSYVTWTYQTHTFSNSLETLLVAWSLVVIQRILENKQHSSVLACSILAFTVVAGMFNRITFPAFIAIPAVQLIPHFFKKPFAFVSLALSGIIFSLVAIYADTRFYSSSPVSISDIFRKPIITPLNNLLYNSDKTNLASHGLHPHYQHFLINAPQLLGPVYVLLIASIFSRSSRSNFSLLNMRALSALTGTLILSVFPHQESRFLIPCVPLLLTCFRLPNARVFLVTWIAFNSIMGLLLGVYHQGGIIPAQLQIPTIISNLNPGLEKAPASQETANVFWWKTYSPPLWLLGDAANITIKTHDLMGIPGRDMLEKLGKTVPRCSDGSILRYPRFSGSKSNNDRRVVNPTLLVAPNSATFLDQYVRSENKDESQDDRLSLQLDPLWRYDCHLHLDDMDFGDDGILPTLKRVVGRRGLNVWLVTRACG</sequence>
<dbReference type="Proteomes" id="UP000001261">
    <property type="component" value="Unassembled WGS sequence"/>
</dbReference>
<dbReference type="RefSeq" id="XP_001242305.2">
    <property type="nucleotide sequence ID" value="XM_001242304.2"/>
</dbReference>
<dbReference type="VEuPathDB" id="FungiDB:CIMG_06201"/>
<dbReference type="InterPro" id="IPR005599">
    <property type="entry name" value="GPI_mannosylTrfase"/>
</dbReference>
<comment type="caution">
    <text evidence="11">Lacks conserved residue(s) required for the propagation of feature annotation.</text>
</comment>
<evidence type="ECO:0000256" key="4">
    <source>
        <dbReference type="ARBA" id="ARBA00022676"/>
    </source>
</evidence>
<protein>
    <recommendedName>
        <fullName evidence="11">Mannosyltransferase</fullName>
        <ecNumber evidence="11">2.4.1.-</ecNumber>
    </recommendedName>
</protein>
<keyword evidence="4 11" id="KW-0328">Glycosyltransferase</keyword>
<dbReference type="KEGG" id="cim:CIMG_06201"/>
<gene>
    <name evidence="13" type="ORF">CIMG_06201</name>
</gene>
<dbReference type="FunCoup" id="J3K7M9">
    <property type="interactions" value="41"/>
</dbReference>
<evidence type="ECO:0000256" key="8">
    <source>
        <dbReference type="ARBA" id="ARBA00022989"/>
    </source>
</evidence>
<dbReference type="GO" id="GO:0000026">
    <property type="term" value="F:alpha-1,2-mannosyltransferase activity"/>
    <property type="evidence" value="ECO:0007669"/>
    <property type="project" value="TreeGrafter"/>
</dbReference>
<evidence type="ECO:0000256" key="5">
    <source>
        <dbReference type="ARBA" id="ARBA00022679"/>
    </source>
</evidence>
<comment type="similarity">
    <text evidence="10">Belongs to the glycosyltransferase 22 family. PIGZ subfamily.</text>
</comment>
<name>J3K7M9_COCIM</name>
<feature type="chain" id="PRO_5003772653" description="Mannosyltransferase" evidence="12">
    <location>
        <begin position="22"/>
        <end position="592"/>
    </location>
</feature>
<keyword evidence="12" id="KW-0732">Signal</keyword>
<reference evidence="14" key="2">
    <citation type="journal article" date="2010" name="Genome Res.">
        <title>Population genomic sequencing of Coccidioides fungi reveals recent hybridization and transposon control.</title>
        <authorList>
            <person name="Neafsey D.E."/>
            <person name="Barker B.M."/>
            <person name="Sharpton T.J."/>
            <person name="Stajich J.E."/>
            <person name="Park D.J."/>
            <person name="Whiston E."/>
            <person name="Hung C.-Y."/>
            <person name="McMahan C."/>
            <person name="White J."/>
            <person name="Sykes S."/>
            <person name="Heiman D."/>
            <person name="Young S."/>
            <person name="Zeng Q."/>
            <person name="Abouelleil A."/>
            <person name="Aftuck L."/>
            <person name="Bessette D."/>
            <person name="Brown A."/>
            <person name="FitzGerald M."/>
            <person name="Lui A."/>
            <person name="Macdonald J.P."/>
            <person name="Priest M."/>
            <person name="Orbach M.J."/>
            <person name="Galgiani J.N."/>
            <person name="Kirkland T.N."/>
            <person name="Cole G.T."/>
            <person name="Birren B.W."/>
            <person name="Henn M.R."/>
            <person name="Taylor J.W."/>
            <person name="Rounsley S.D."/>
        </authorList>
    </citation>
    <scope>GENOME REANNOTATION</scope>
    <source>
        <strain evidence="14">RS</strain>
    </source>
</reference>
<feature type="transmembrane region" description="Helical" evidence="11">
    <location>
        <begin position="388"/>
        <end position="409"/>
    </location>
</feature>
<dbReference type="GeneID" id="4561903"/>
<dbReference type="OMA" id="HGIHPRY"/>
<comment type="pathway">
    <text evidence="2">Glycolipid biosynthesis; glycosylphosphatidylinositol-anchor biosynthesis.</text>
</comment>
<dbReference type="OrthoDB" id="10066429at2759"/>
<keyword evidence="3" id="KW-0337">GPI-anchor biosynthesis</keyword>
<feature type="signal peptide" evidence="12">
    <location>
        <begin position="1"/>
        <end position="21"/>
    </location>
</feature>
<evidence type="ECO:0000256" key="10">
    <source>
        <dbReference type="ARBA" id="ARBA00038466"/>
    </source>
</evidence>
<comment type="subcellular location">
    <subcellularLocation>
        <location evidence="1 11">Endoplasmic reticulum membrane</location>
        <topology evidence="1 11">Multi-pass membrane protein</topology>
    </subcellularLocation>
</comment>
<evidence type="ECO:0000256" key="1">
    <source>
        <dbReference type="ARBA" id="ARBA00004477"/>
    </source>
</evidence>
<evidence type="ECO:0000256" key="3">
    <source>
        <dbReference type="ARBA" id="ARBA00022502"/>
    </source>
</evidence>
<keyword evidence="7 11" id="KW-0256">Endoplasmic reticulum</keyword>
<evidence type="ECO:0000256" key="2">
    <source>
        <dbReference type="ARBA" id="ARBA00004687"/>
    </source>
</evidence>
<dbReference type="PANTHER" id="PTHR22760:SF3">
    <property type="entry name" value="GPI MANNOSYLTRANSFERASE 4"/>
    <property type="match status" value="1"/>
</dbReference>
<keyword evidence="6 11" id="KW-0812">Transmembrane</keyword>
<keyword evidence="5" id="KW-0808">Transferase</keyword>
<evidence type="ECO:0000256" key="6">
    <source>
        <dbReference type="ARBA" id="ARBA00022692"/>
    </source>
</evidence>
<reference evidence="14" key="1">
    <citation type="journal article" date="2009" name="Genome Res.">
        <title>Comparative genomic analyses of the human fungal pathogens Coccidioides and their relatives.</title>
        <authorList>
            <person name="Sharpton T.J."/>
            <person name="Stajich J.E."/>
            <person name="Rounsley S.D."/>
            <person name="Gardner M.J."/>
            <person name="Wortman J.R."/>
            <person name="Jordar V.S."/>
            <person name="Maiti R."/>
            <person name="Kodira C.D."/>
            <person name="Neafsey D.E."/>
            <person name="Zeng Q."/>
            <person name="Hung C.-Y."/>
            <person name="McMahan C."/>
            <person name="Muszewska A."/>
            <person name="Grynberg M."/>
            <person name="Mandel M.A."/>
            <person name="Kellner E.M."/>
            <person name="Barker B.M."/>
            <person name="Galgiani J.N."/>
            <person name="Orbach M.J."/>
            <person name="Kirkland T.N."/>
            <person name="Cole G.T."/>
            <person name="Henn M.R."/>
            <person name="Birren B.W."/>
            <person name="Taylor J.W."/>
        </authorList>
    </citation>
    <scope>NUCLEOTIDE SEQUENCE [LARGE SCALE GENOMIC DNA]</scope>
    <source>
        <strain evidence="14">RS</strain>
    </source>
</reference>
<dbReference type="Pfam" id="PF03901">
    <property type="entry name" value="Glyco_transf_22"/>
    <property type="match status" value="1"/>
</dbReference>
<keyword evidence="14" id="KW-1185">Reference proteome</keyword>
<keyword evidence="9 11" id="KW-0472">Membrane</keyword>
<evidence type="ECO:0000256" key="11">
    <source>
        <dbReference type="RuleBase" id="RU363075"/>
    </source>
</evidence>
<dbReference type="PANTHER" id="PTHR22760">
    <property type="entry name" value="GLYCOSYLTRANSFERASE"/>
    <property type="match status" value="1"/>
</dbReference>
<feature type="transmembrane region" description="Helical" evidence="11">
    <location>
        <begin position="207"/>
        <end position="228"/>
    </location>
</feature>